<keyword evidence="2" id="KW-1185">Reference proteome</keyword>
<dbReference type="EMBL" id="JANBPG010000146">
    <property type="protein sequence ID" value="KAJ1899508.1"/>
    <property type="molecule type" value="Genomic_DNA"/>
</dbReference>
<reference evidence="1" key="1">
    <citation type="submission" date="2022-07" db="EMBL/GenBank/DDBJ databases">
        <title>Phylogenomic reconstructions and comparative analyses of Kickxellomycotina fungi.</title>
        <authorList>
            <person name="Reynolds N.K."/>
            <person name="Stajich J.E."/>
            <person name="Barry K."/>
            <person name="Grigoriev I.V."/>
            <person name="Crous P."/>
            <person name="Smith M.E."/>
        </authorList>
    </citation>
    <scope>NUCLEOTIDE SEQUENCE</scope>
    <source>
        <strain evidence="1">Benny 63K</strain>
    </source>
</reference>
<dbReference type="Proteomes" id="UP001150581">
    <property type="component" value="Unassembled WGS sequence"/>
</dbReference>
<organism evidence="1 2">
    <name type="scientific">Kickxella alabastrina</name>
    <dbReference type="NCBI Taxonomy" id="61397"/>
    <lineage>
        <taxon>Eukaryota</taxon>
        <taxon>Fungi</taxon>
        <taxon>Fungi incertae sedis</taxon>
        <taxon>Zoopagomycota</taxon>
        <taxon>Kickxellomycotina</taxon>
        <taxon>Kickxellomycetes</taxon>
        <taxon>Kickxellales</taxon>
        <taxon>Kickxellaceae</taxon>
        <taxon>Kickxella</taxon>
    </lineage>
</organism>
<evidence type="ECO:0000313" key="1">
    <source>
        <dbReference type="EMBL" id="KAJ1899508.1"/>
    </source>
</evidence>
<proteinExistence type="predicted"/>
<accession>A0ACC1IRF5</accession>
<evidence type="ECO:0000313" key="2">
    <source>
        <dbReference type="Proteomes" id="UP001150581"/>
    </source>
</evidence>
<gene>
    <name evidence="1" type="ORF">LPJ66_002055</name>
</gene>
<name>A0ACC1IRF5_9FUNG</name>
<sequence length="557" mass="59683">MVLKTEDVNYLVYRYLKESGFLHSSYIFQFESQIHKADREQPNVEPGSLIRVLQKGLQYMDVETHLNEDGTARLCTAPFSLVGKHTCSAQPGNNTNNELPQPPSLLQSSSSRPKATTTTTTAAAAAAVAVTVAVTANTAAGASIGTVRPSIARDDAEHGGHTLVHDAAKGSEDMDIDVPDTERDALPPAPPALSSQQRTGKKQRVEKAVFLRGHSGPVFLCAWNPHITGMLATGAGDGTARIWDTRTATSLTPGAEAIVLRHDTGAAGAGARTDVTAIAWNAQGTLLATASFAGQLRIWSTQGELKQTLGSRQVPIIALRWNRKGSLLLSGCLDGTLALWDVANSGLLRHEYRAHTGSVLDVDWLDNTTFASCASDRNISIWHDGTPTPTRTLVGHTGDVNALRWHPSGKYLASGSDDGSLKIWTLNSDTPLQDFVGHAQQVYAVRWMPRSDKVVVASASFDGTVRVWDVLAGTCLRVLAAHTEAVHCLAFSSDGRYLATGSFDKRVRVWSIKDGTLFKSFVADDGIHDVQWAPKGRVAVAIANSQVALFDPLAPSA</sequence>
<protein>
    <submittedName>
        <fullName evidence="1">Uncharacterized protein</fullName>
    </submittedName>
</protein>
<comment type="caution">
    <text evidence="1">The sequence shown here is derived from an EMBL/GenBank/DDBJ whole genome shotgun (WGS) entry which is preliminary data.</text>
</comment>